<dbReference type="InterPro" id="IPR007219">
    <property type="entry name" value="XnlR_reg_dom"/>
</dbReference>
<keyword evidence="4" id="KW-0804">Transcription</keyword>
<dbReference type="OrthoDB" id="3862662at2759"/>
<evidence type="ECO:0000256" key="2">
    <source>
        <dbReference type="ARBA" id="ARBA00022723"/>
    </source>
</evidence>
<dbReference type="InterPro" id="IPR050815">
    <property type="entry name" value="TF_fung"/>
</dbReference>
<dbReference type="GO" id="GO:0005634">
    <property type="term" value="C:nucleus"/>
    <property type="evidence" value="ECO:0007669"/>
    <property type="project" value="UniProtKB-SubCell"/>
</dbReference>
<feature type="compositionally biased region" description="Low complexity" evidence="6">
    <location>
        <begin position="628"/>
        <end position="645"/>
    </location>
</feature>
<comment type="subcellular location">
    <subcellularLocation>
        <location evidence="1">Nucleus</location>
    </subcellularLocation>
</comment>
<dbReference type="GO" id="GO:0008270">
    <property type="term" value="F:zinc ion binding"/>
    <property type="evidence" value="ECO:0007669"/>
    <property type="project" value="InterPro"/>
</dbReference>
<name>W9HH71_FUSOX</name>
<evidence type="ECO:0000256" key="3">
    <source>
        <dbReference type="ARBA" id="ARBA00023015"/>
    </source>
</evidence>
<evidence type="ECO:0000256" key="4">
    <source>
        <dbReference type="ARBA" id="ARBA00023163"/>
    </source>
</evidence>
<feature type="region of interest" description="Disordered" evidence="6">
    <location>
        <begin position="577"/>
        <end position="596"/>
    </location>
</feature>
<keyword evidence="3" id="KW-0805">Transcription regulation</keyword>
<feature type="compositionally biased region" description="Polar residues" evidence="6">
    <location>
        <begin position="49"/>
        <end position="90"/>
    </location>
</feature>
<keyword evidence="5" id="KW-0539">Nucleus</keyword>
<dbReference type="CDD" id="cd12148">
    <property type="entry name" value="fungal_TF_MHR"/>
    <property type="match status" value="1"/>
</dbReference>
<feature type="domain" description="Xylanolytic transcriptional activator regulatory" evidence="7">
    <location>
        <begin position="131"/>
        <end position="310"/>
    </location>
</feature>
<dbReference type="Pfam" id="PF04082">
    <property type="entry name" value="Fungal_trans"/>
    <property type="match status" value="1"/>
</dbReference>
<evidence type="ECO:0000256" key="6">
    <source>
        <dbReference type="SAM" id="MobiDB-lite"/>
    </source>
</evidence>
<dbReference type="AlphaFoldDB" id="W9HH71"/>
<dbReference type="GO" id="GO:0000981">
    <property type="term" value="F:DNA-binding transcription factor activity, RNA polymerase II-specific"/>
    <property type="evidence" value="ECO:0007669"/>
    <property type="project" value="InterPro"/>
</dbReference>
<accession>W9HH71</accession>
<dbReference type="HOGENOM" id="CLU_028423_0_0_1"/>
<proteinExistence type="predicted"/>
<evidence type="ECO:0000313" key="9">
    <source>
        <dbReference type="Proteomes" id="UP000030753"/>
    </source>
</evidence>
<dbReference type="GO" id="GO:0006351">
    <property type="term" value="P:DNA-templated transcription"/>
    <property type="evidence" value="ECO:0007669"/>
    <property type="project" value="InterPro"/>
</dbReference>
<dbReference type="Proteomes" id="UP000030753">
    <property type="component" value="Unassembled WGS sequence"/>
</dbReference>
<sequence length="703" mass="77332">MATADALALLQDIAKFLNQESPFGVPTGQLEAQLEDSQSGRAGHPHTFSEGSSGGNHETQMTSAGEQATRASQVGTQGPTPASTHESNSGGPEKPEAVLKPSDWVFQGTFARTASLEERKPPLDLIVSSTSVFFRHIHPWFPFLDSHLVLHDLADLCEPTLLYYAIFGASIPFLYDPRLNNTQSDSFWKYTKRRIFIEASEEPSYAALEAATILTLDLSGMTNGPQVWSRLAVVARLAAQLRTASGRVLRQSVSGGSRDGRFATTRPSARQRAKLFWAIFALDSFISITTSQPTLLTEHILRAFRPSREATWLHEPSHPSASPSASYGSAEPSTYSVSAAFFKLLQLLDVSRSYHDLYLSYITLTGNDECGAVSWLDSFYSLSHAADNCLRGLPPWCGLPLNTNTTASYASQYSYTRGTEWRATAPRIHEVQAPVIMIHVYGHALTIYINSLLEFSDHQTLATHDDRTRESATVSCANSARAIIDIASMFVKTHGDRIGWPFSWSIWTAARYLLTSAKAAGSVQLSSGFYILLDSLQELGKYWQISKKYWWLLYHASESFVTTDADGRSLTYSAGEAVSRRAGETHPPISSSERPRNPQRILSIITDLRVPTSDVEDQFRVDPVFSIPSTSGGSATGADGTSSPAESQREPPWQTEGVVASDDTPFLDELACNESLYMSDLWFNTPLFASSGYQQFGQDVDHV</sequence>
<evidence type="ECO:0000259" key="7">
    <source>
        <dbReference type="Pfam" id="PF04082"/>
    </source>
</evidence>
<dbReference type="EMBL" id="JH717849">
    <property type="protein sequence ID" value="EWY81893.1"/>
    <property type="molecule type" value="Genomic_DNA"/>
</dbReference>
<reference evidence="8 9" key="1">
    <citation type="submission" date="2011-06" db="EMBL/GenBank/DDBJ databases">
        <title>The Genome Sequence of Fusarium oxysporum FOSC 3-a.</title>
        <authorList>
            <consortium name="The Broad Institute Genome Sequencing Platform"/>
            <person name="Ma L.-J."/>
            <person name="Gale L.R."/>
            <person name="Schwartz D.C."/>
            <person name="Zhou S."/>
            <person name="Corby-Kistler H."/>
            <person name="Young S.K."/>
            <person name="Zeng Q."/>
            <person name="Gargeya S."/>
            <person name="Fitzgerald M."/>
            <person name="Haas B."/>
            <person name="Abouelleil A."/>
            <person name="Alvarado L."/>
            <person name="Arachchi H.M."/>
            <person name="Berlin A."/>
            <person name="Brown A."/>
            <person name="Chapman S.B."/>
            <person name="Chen Z."/>
            <person name="Dunbar C."/>
            <person name="Freedman E."/>
            <person name="Gearin G."/>
            <person name="Gellesch M."/>
            <person name="Goldberg J."/>
            <person name="Griggs A."/>
            <person name="Gujja S."/>
            <person name="Heiman D."/>
            <person name="Howarth C."/>
            <person name="Larson L."/>
            <person name="Lui A."/>
            <person name="MacDonald P.J.P."/>
            <person name="Mehta T."/>
            <person name="Montmayeur A."/>
            <person name="Murphy C."/>
            <person name="Neiman D."/>
            <person name="Pearson M."/>
            <person name="Priest M."/>
            <person name="Roberts A."/>
            <person name="Saif S."/>
            <person name="Shea T."/>
            <person name="Shenoy N."/>
            <person name="Sisk P."/>
            <person name="Stolte C."/>
            <person name="Sykes S."/>
            <person name="Wortman J."/>
            <person name="Nusbaum C."/>
            <person name="Birren B."/>
        </authorList>
    </citation>
    <scope>NUCLEOTIDE SEQUENCE [LARGE SCALE GENOMIC DNA]</scope>
    <source>
        <strain evidence="9">FOSC 3-a</strain>
    </source>
</reference>
<feature type="region of interest" description="Disordered" evidence="6">
    <location>
        <begin position="625"/>
        <end position="659"/>
    </location>
</feature>
<dbReference type="PANTHER" id="PTHR47338">
    <property type="entry name" value="ZN(II)2CYS6 TRANSCRIPTION FACTOR (EUROFUNG)-RELATED"/>
    <property type="match status" value="1"/>
</dbReference>
<evidence type="ECO:0000256" key="1">
    <source>
        <dbReference type="ARBA" id="ARBA00004123"/>
    </source>
</evidence>
<organism evidence="8 9">
    <name type="scientific">Fusarium oxysporum NRRL 32931</name>
    <dbReference type="NCBI Taxonomy" id="660029"/>
    <lineage>
        <taxon>Eukaryota</taxon>
        <taxon>Fungi</taxon>
        <taxon>Dikarya</taxon>
        <taxon>Ascomycota</taxon>
        <taxon>Pezizomycotina</taxon>
        <taxon>Sordariomycetes</taxon>
        <taxon>Hypocreomycetidae</taxon>
        <taxon>Hypocreales</taxon>
        <taxon>Nectriaceae</taxon>
        <taxon>Fusarium</taxon>
        <taxon>Fusarium oxysporum species complex</taxon>
    </lineage>
</organism>
<gene>
    <name evidence="8" type="ORF">FOYG_16099</name>
</gene>
<keyword evidence="2" id="KW-0479">Metal-binding</keyword>
<feature type="region of interest" description="Disordered" evidence="6">
    <location>
        <begin position="21"/>
        <end position="98"/>
    </location>
</feature>
<protein>
    <recommendedName>
        <fullName evidence="7">Xylanolytic transcriptional activator regulatory domain-containing protein</fullName>
    </recommendedName>
</protein>
<dbReference type="GO" id="GO:0003677">
    <property type="term" value="F:DNA binding"/>
    <property type="evidence" value="ECO:0007669"/>
    <property type="project" value="InterPro"/>
</dbReference>
<evidence type="ECO:0000256" key="5">
    <source>
        <dbReference type="ARBA" id="ARBA00023242"/>
    </source>
</evidence>
<evidence type="ECO:0000313" key="8">
    <source>
        <dbReference type="EMBL" id="EWY81893.1"/>
    </source>
</evidence>
<dbReference type="PANTHER" id="PTHR47338:SF20">
    <property type="entry name" value="ZN(II)2CYS6 TRANSCRIPTION FACTOR (EUROFUNG)"/>
    <property type="match status" value="1"/>
</dbReference>